<dbReference type="KEGG" id="pbu:L21SP3_02104"/>
<feature type="domain" description="Asl1-like glycosyl hydrolase catalytic" evidence="2">
    <location>
        <begin position="31"/>
        <end position="259"/>
    </location>
</feature>
<dbReference type="InterPro" id="IPR053183">
    <property type="entry name" value="ASL1"/>
</dbReference>
<dbReference type="GO" id="GO:0071966">
    <property type="term" value="P:fungal-type cell wall polysaccharide metabolic process"/>
    <property type="evidence" value="ECO:0007669"/>
    <property type="project" value="TreeGrafter"/>
</dbReference>
<dbReference type="EMBL" id="CP019633">
    <property type="protein sequence ID" value="AQQ10276.1"/>
    <property type="molecule type" value="Genomic_DNA"/>
</dbReference>
<keyword evidence="3" id="KW-0378">Hydrolase</keyword>
<dbReference type="Pfam" id="PF13385">
    <property type="entry name" value="Laminin_G_3"/>
    <property type="match status" value="1"/>
</dbReference>
<evidence type="ECO:0000259" key="2">
    <source>
        <dbReference type="Pfam" id="PF11790"/>
    </source>
</evidence>
<evidence type="ECO:0000313" key="4">
    <source>
        <dbReference type="Proteomes" id="UP000188273"/>
    </source>
</evidence>
<dbReference type="Pfam" id="PF11790">
    <property type="entry name" value="Glyco_hydro_cc"/>
    <property type="match status" value="1"/>
</dbReference>
<dbReference type="GO" id="GO:0016787">
    <property type="term" value="F:hydrolase activity"/>
    <property type="evidence" value="ECO:0007669"/>
    <property type="project" value="UniProtKB-KW"/>
</dbReference>
<organism evidence="3 4">
    <name type="scientific">Sedimentisphaera cyanobacteriorum</name>
    <dbReference type="NCBI Taxonomy" id="1940790"/>
    <lineage>
        <taxon>Bacteria</taxon>
        <taxon>Pseudomonadati</taxon>
        <taxon>Planctomycetota</taxon>
        <taxon>Phycisphaerae</taxon>
        <taxon>Sedimentisphaerales</taxon>
        <taxon>Sedimentisphaeraceae</taxon>
        <taxon>Sedimentisphaera</taxon>
    </lineage>
</organism>
<protein>
    <submittedName>
        <fullName evidence="3">Glycosyl hydrolase catalytic core</fullName>
    </submittedName>
</protein>
<dbReference type="InterPro" id="IPR024655">
    <property type="entry name" value="Asl1_glyco_hydro_catalytic"/>
</dbReference>
<accession>A0A1Q2HSN8</accession>
<name>A0A1Q2HSN8_9BACT</name>
<evidence type="ECO:0000256" key="1">
    <source>
        <dbReference type="SAM" id="SignalP"/>
    </source>
</evidence>
<dbReference type="AlphaFoldDB" id="A0A1Q2HSN8"/>
<proteinExistence type="predicted"/>
<reference evidence="4" key="1">
    <citation type="submission" date="2017-02" db="EMBL/GenBank/DDBJ databases">
        <title>Comparative genomics and description of representatives of a novel lineage of planctomycetes thriving in anoxic sediments.</title>
        <authorList>
            <person name="Spring S."/>
            <person name="Bunk B."/>
            <person name="Sproer C."/>
            <person name="Klenk H.-P."/>
        </authorList>
    </citation>
    <scope>NUCLEOTIDE SEQUENCE [LARGE SCALE GENOMIC DNA]</scope>
    <source>
        <strain evidence="4">L21-RPul-D3</strain>
    </source>
</reference>
<dbReference type="Proteomes" id="UP000188273">
    <property type="component" value="Chromosome"/>
</dbReference>
<dbReference type="Gene3D" id="2.60.120.260">
    <property type="entry name" value="Galactose-binding domain-like"/>
    <property type="match status" value="1"/>
</dbReference>
<dbReference type="Gene3D" id="2.60.120.200">
    <property type="match status" value="1"/>
</dbReference>
<dbReference type="PANTHER" id="PTHR34154">
    <property type="entry name" value="ALKALI-SENSITIVE LINKAGE PROTEIN 1"/>
    <property type="match status" value="1"/>
</dbReference>
<dbReference type="PANTHER" id="PTHR34154:SF3">
    <property type="entry name" value="ALKALI-SENSITIVE LINKAGE PROTEIN 1"/>
    <property type="match status" value="1"/>
</dbReference>
<gene>
    <name evidence="3" type="ORF">L21SP3_02104</name>
</gene>
<feature type="signal peptide" evidence="1">
    <location>
        <begin position="1"/>
        <end position="22"/>
    </location>
</feature>
<evidence type="ECO:0000313" key="3">
    <source>
        <dbReference type="EMBL" id="AQQ10276.1"/>
    </source>
</evidence>
<keyword evidence="1" id="KW-0732">Signal</keyword>
<dbReference type="SUPFAM" id="SSF49899">
    <property type="entry name" value="Concanavalin A-like lectins/glucanases"/>
    <property type="match status" value="1"/>
</dbReference>
<dbReference type="InterPro" id="IPR013320">
    <property type="entry name" value="ConA-like_dom_sf"/>
</dbReference>
<sequence precursor="true">MIKEFFLAFLLFFLAFSPNSLAGNNSKKGVGLTNSSGEYTKKHYMLGVDWTCNWDIAKNPELPPSIDYTPQRWGRWWPGFANLDGMGATHILGHNEPDGENQADMTVQQSINDYINNIFPNAQQYDLLVGTPAATNYNNSWMQDFYSQAAAQGLTFDFTCIHWYKGPNADSLMNAINYSYSNYGHKKVWITEFNVADWSYPNNYSQEESCTFMCEALWRMGHSDKIERYAIFPWNGSSSASEASPIMVDGKLSPLGKIYANFTDADLEGPCPEVWYNFHNKAFHNRISVESNQVNTAGIYDDSASVDWKFVKTDVDDQFYIVSREENLKLQDRDGDIKLVPLNYYGDKVRWKIVDMDRGWKLLKNVNSGSNLRYTPDQGMHMSSYTGSYLHWFPLRSGEPIEEVSFEAENPSSKDSNTNFDFVSDSNASGGAYMAYNGSSKLAKEDLTSPDAELCFAFNIDTKADVVFKVDADMPAGESDSFFYRIDSGPWVSQYGRTTSGFEAFDIIKFPGLEIGDHKLFIAPKEPGAKIDRIILGTTQGRIWKGTKAQRTVVFEVEKGAVQSSFDVFEVYNDAQASNGSYIMKQGTGSYSPVPSQQTSAKFVFSFNLSNASDVSLEARVNFPGDSDDSFYYNIDGGPWLDQNNNNYHEWMNLKVHTFADLSAGTHELGFYPREDGAAIDRIMLTASEGEISSVMPGRGLGKNGFIGFSDYATFSSNWFDSGCAVFDWCSGCDFDMNGDVQFSDLSVFADLWLEPVPVHKLTFDAGFYDSGRNDADIFSFGQVSQHSEAKVCRSLYFYGNGIVKLNNSKGILGTTPRTCAMWIKPFGRDMQILSWGSKAQGEKWVVRVNDSGNLTIGAGGGYKYGTYNLVDGKWHHIAIVLPKLENPQVSDVVFYVDGQRDQESRISEVSINTSDGIDVTIGGYPESPFFYEGLIDELRIYDTALSEDLIQALAEDN</sequence>
<keyword evidence="4" id="KW-1185">Reference proteome</keyword>
<dbReference type="Gene3D" id="3.20.20.80">
    <property type="entry name" value="Glycosidases"/>
    <property type="match status" value="1"/>
</dbReference>
<dbReference type="STRING" id="1940790.L21SP3_02104"/>
<feature type="chain" id="PRO_5012275611" evidence="1">
    <location>
        <begin position="23"/>
        <end position="958"/>
    </location>
</feature>
<dbReference type="SUPFAM" id="SSF51445">
    <property type="entry name" value="(Trans)glycosidases"/>
    <property type="match status" value="1"/>
</dbReference>
<dbReference type="InterPro" id="IPR017853">
    <property type="entry name" value="GH"/>
</dbReference>